<organism evidence="2 3">
    <name type="scientific">Streptomyces lydicus</name>
    <dbReference type="NCBI Taxonomy" id="47763"/>
    <lineage>
        <taxon>Bacteria</taxon>
        <taxon>Bacillati</taxon>
        <taxon>Actinomycetota</taxon>
        <taxon>Actinomycetes</taxon>
        <taxon>Kitasatosporales</taxon>
        <taxon>Streptomycetaceae</taxon>
        <taxon>Streptomyces</taxon>
    </lineage>
</organism>
<feature type="compositionally biased region" description="Pro residues" evidence="1">
    <location>
        <begin position="78"/>
        <end position="95"/>
    </location>
</feature>
<dbReference type="KEGG" id="slc:SL103_22300"/>
<evidence type="ECO:0000256" key="1">
    <source>
        <dbReference type="SAM" id="MobiDB-lite"/>
    </source>
</evidence>
<protein>
    <submittedName>
        <fullName evidence="2">Uncharacterized protein</fullName>
    </submittedName>
</protein>
<name>A0A1D7VPE9_9ACTN</name>
<proteinExistence type="predicted"/>
<reference evidence="2 3" key="1">
    <citation type="submission" date="2016-09" db="EMBL/GenBank/DDBJ databases">
        <title>Complete genome sequencing of Streptomyces lydicus 103 and metabolic pathways analysis of antibiotic biosynthesis.</title>
        <authorList>
            <person name="Jia N."/>
            <person name="Ding M.-Z."/>
            <person name="Gao F."/>
            <person name="Yuan Y.-J."/>
        </authorList>
    </citation>
    <scope>NUCLEOTIDE SEQUENCE [LARGE SCALE GENOMIC DNA]</scope>
    <source>
        <strain evidence="2 3">103</strain>
    </source>
</reference>
<keyword evidence="3" id="KW-1185">Reference proteome</keyword>
<gene>
    <name evidence="2" type="ORF">SL103_22300</name>
</gene>
<evidence type="ECO:0000313" key="2">
    <source>
        <dbReference type="EMBL" id="AOP48601.1"/>
    </source>
</evidence>
<dbReference type="AlphaFoldDB" id="A0A1D7VPE9"/>
<accession>A0A1D7VPE9</accession>
<dbReference type="EMBL" id="CP017157">
    <property type="protein sequence ID" value="AOP48601.1"/>
    <property type="molecule type" value="Genomic_DNA"/>
</dbReference>
<sequence>MIPLYVPKFSHTDWIDNEDRVQAGGENGFNIRFHNLESEFAALARDHLNPVIGALSKAEACLSLVPILAPSKQVDQPANPPLTPQPGQPLPQPPPPVHWELVNDIAQKPGTATEAHGIMNITLPDGVEIKSLLVTGTRQPPDGVMPTIVLRRRVVAGNEGAEEIVRVSQFGTPAAPAVQAVVNNRSHRHFLQVDLPTVPVGDTVKLFCFQITYQ</sequence>
<dbReference type="OrthoDB" id="3321691at2"/>
<feature type="region of interest" description="Disordered" evidence="1">
    <location>
        <begin position="75"/>
        <end position="95"/>
    </location>
</feature>
<dbReference type="Proteomes" id="UP000094094">
    <property type="component" value="Chromosome"/>
</dbReference>
<dbReference type="RefSeq" id="WP_069570723.1">
    <property type="nucleotide sequence ID" value="NZ_CP017157.1"/>
</dbReference>
<evidence type="ECO:0000313" key="3">
    <source>
        <dbReference type="Proteomes" id="UP000094094"/>
    </source>
</evidence>